<accession>A0ABU0JS81</accession>
<dbReference type="PANTHER" id="PTHR35146">
    <property type="entry name" value="UPF0178 PROTEIN YAII"/>
    <property type="match status" value="1"/>
</dbReference>
<organism evidence="3 4">
    <name type="scientific">Hathewaya limosa</name>
    <name type="common">Clostridium limosum</name>
    <dbReference type="NCBI Taxonomy" id="1536"/>
    <lineage>
        <taxon>Bacteria</taxon>
        <taxon>Bacillati</taxon>
        <taxon>Bacillota</taxon>
        <taxon>Clostridia</taxon>
        <taxon>Eubacteriales</taxon>
        <taxon>Clostridiaceae</taxon>
        <taxon>Hathewaya</taxon>
    </lineage>
</organism>
<reference evidence="3 4" key="1">
    <citation type="submission" date="2023-07" db="EMBL/GenBank/DDBJ databases">
        <title>Genomic Encyclopedia of Type Strains, Phase IV (KMG-IV): sequencing the most valuable type-strain genomes for metagenomic binning, comparative biology and taxonomic classification.</title>
        <authorList>
            <person name="Goeker M."/>
        </authorList>
    </citation>
    <scope>NUCLEOTIDE SEQUENCE [LARGE SCALE GENOMIC DNA]</scope>
    <source>
        <strain evidence="3 4">DSM 1400</strain>
    </source>
</reference>
<sequence>MKIRILVDADACPSKSIIEKAAKQHSIQLVFYCCLSSIVTVNYGEVKIVDAGSQMVDMKIANEAKKGDIVISQDYGVAAMVLGKGCGAIHPKGTIYNLDNIDSMLMQRHISAKIRRGGGRFNNPKKRTSEDDEKLYKNLCFLINKYS</sequence>
<comment type="similarity">
    <text evidence="1 2">Belongs to the UPF0178 family.</text>
</comment>
<name>A0ABU0JS81_HATLI</name>
<dbReference type="Proteomes" id="UP001224418">
    <property type="component" value="Unassembled WGS sequence"/>
</dbReference>
<evidence type="ECO:0000256" key="1">
    <source>
        <dbReference type="ARBA" id="ARBA00008522"/>
    </source>
</evidence>
<dbReference type="HAMAP" id="MF_00489">
    <property type="entry name" value="UPF0178"/>
    <property type="match status" value="1"/>
</dbReference>
<dbReference type="PANTHER" id="PTHR35146:SF1">
    <property type="entry name" value="UPF0178 PROTEIN YAII"/>
    <property type="match status" value="1"/>
</dbReference>
<dbReference type="EMBL" id="JAUSWN010000005">
    <property type="protein sequence ID" value="MDQ0479033.1"/>
    <property type="molecule type" value="Genomic_DNA"/>
</dbReference>
<proteinExistence type="inferred from homology"/>
<gene>
    <name evidence="3" type="ORF">QOZ93_000762</name>
</gene>
<protein>
    <recommendedName>
        <fullName evidence="2">UPF0178 protein QOZ93_000762</fullName>
    </recommendedName>
</protein>
<comment type="caution">
    <text evidence="3">The sequence shown here is derived from an EMBL/GenBank/DDBJ whole genome shotgun (WGS) entry which is preliminary data.</text>
</comment>
<keyword evidence="4" id="KW-1185">Reference proteome</keyword>
<dbReference type="NCBIfam" id="NF001095">
    <property type="entry name" value="PRK00124.1"/>
    <property type="match status" value="1"/>
</dbReference>
<evidence type="ECO:0000256" key="2">
    <source>
        <dbReference type="HAMAP-Rule" id="MF_00489"/>
    </source>
</evidence>
<evidence type="ECO:0000313" key="3">
    <source>
        <dbReference type="EMBL" id="MDQ0479033.1"/>
    </source>
</evidence>
<dbReference type="InterPro" id="IPR003791">
    <property type="entry name" value="UPF0178"/>
</dbReference>
<evidence type="ECO:0000313" key="4">
    <source>
        <dbReference type="Proteomes" id="UP001224418"/>
    </source>
</evidence>
<dbReference type="Pfam" id="PF02639">
    <property type="entry name" value="DUF188"/>
    <property type="match status" value="1"/>
</dbReference>